<dbReference type="Proteomes" id="UP000182835">
    <property type="component" value="Unassembled WGS sequence"/>
</dbReference>
<dbReference type="PIRSF" id="PIRSF000699">
    <property type="entry name" value="PTS_IILac_III"/>
    <property type="match status" value="1"/>
</dbReference>
<dbReference type="GO" id="GO:0009401">
    <property type="term" value="P:phosphoenolpyruvate-dependent sugar phosphotransferase system"/>
    <property type="evidence" value="ECO:0007669"/>
    <property type="project" value="UniProtKB-KW"/>
</dbReference>
<comment type="caution">
    <text evidence="8">The sequence shown here is derived from an EMBL/GenBank/DDBJ whole genome shotgun (WGS) entry which is preliminary data.</text>
</comment>
<dbReference type="STRING" id="317010.RU96_GL000052"/>
<dbReference type="CDD" id="cd00215">
    <property type="entry name" value="PTS_IIA_lac"/>
    <property type="match status" value="1"/>
</dbReference>
<dbReference type="SUPFAM" id="SSF46973">
    <property type="entry name" value="Enzyme IIa from lactose specific PTS, IIa-lac"/>
    <property type="match status" value="1"/>
</dbReference>
<dbReference type="PANTHER" id="PTHR34382:SF7">
    <property type="entry name" value="PTS SYSTEM N,N'-DIACETYLCHITOBIOSE-SPECIFIC EIIA COMPONENT"/>
    <property type="match status" value="1"/>
</dbReference>
<evidence type="ECO:0000256" key="3">
    <source>
        <dbReference type="ARBA" id="ARBA00022679"/>
    </source>
</evidence>
<dbReference type="EMBL" id="JXKG01000001">
    <property type="protein sequence ID" value="OJG16585.1"/>
    <property type="molecule type" value="Genomic_DNA"/>
</dbReference>
<dbReference type="InterPro" id="IPR036542">
    <property type="entry name" value="PTS_IIA_lac/cel_sf"/>
</dbReference>
<evidence type="ECO:0000313" key="9">
    <source>
        <dbReference type="Proteomes" id="UP000182835"/>
    </source>
</evidence>
<comment type="cofactor">
    <cofactor evidence="6">
        <name>Mg(2+)</name>
        <dbReference type="ChEBI" id="CHEBI:18420"/>
    </cofactor>
    <text evidence="6">Binds 1 Mg(2+) ion per trimer.</text>
</comment>
<feature type="active site" description="Tele-phosphohistidine intermediate" evidence="5">
    <location>
        <position position="88"/>
    </location>
</feature>
<evidence type="ECO:0000256" key="5">
    <source>
        <dbReference type="PIRSR" id="PIRSR000699-1"/>
    </source>
</evidence>
<dbReference type="PROSITE" id="PS51095">
    <property type="entry name" value="PTS_EIIA_TYPE_3"/>
    <property type="match status" value="1"/>
</dbReference>
<evidence type="ECO:0000256" key="1">
    <source>
        <dbReference type="ARBA" id="ARBA00022448"/>
    </source>
</evidence>
<keyword evidence="4" id="KW-0598">Phosphotransferase system</keyword>
<gene>
    <name evidence="8" type="ORF">RU96_GL000052</name>
</gene>
<keyword evidence="6" id="KW-0479">Metal-binding</keyword>
<evidence type="ECO:0000256" key="2">
    <source>
        <dbReference type="ARBA" id="ARBA00022597"/>
    </source>
</evidence>
<feature type="binding site" evidence="6">
    <location>
        <position position="91"/>
    </location>
    <ligand>
        <name>Mg(2+)</name>
        <dbReference type="ChEBI" id="CHEBI:18420"/>
        <note>ligand shared between all trimeric partners</note>
    </ligand>
</feature>
<organism evidence="8 9">
    <name type="scientific">Enterococcus canintestini</name>
    <dbReference type="NCBI Taxonomy" id="317010"/>
    <lineage>
        <taxon>Bacteria</taxon>
        <taxon>Bacillati</taxon>
        <taxon>Bacillota</taxon>
        <taxon>Bacilli</taxon>
        <taxon>Lactobacillales</taxon>
        <taxon>Enterococcaceae</taxon>
        <taxon>Enterococcus</taxon>
    </lineage>
</organism>
<dbReference type="PANTHER" id="PTHR34382">
    <property type="entry name" value="PTS SYSTEM N,N'-DIACETYLCHITOBIOSE-SPECIFIC EIIA COMPONENT"/>
    <property type="match status" value="1"/>
</dbReference>
<evidence type="ECO:0000313" key="8">
    <source>
        <dbReference type="EMBL" id="OJG16585.1"/>
    </source>
</evidence>
<evidence type="ECO:0000256" key="4">
    <source>
        <dbReference type="ARBA" id="ARBA00022683"/>
    </source>
</evidence>
<dbReference type="GO" id="GO:0046872">
    <property type="term" value="F:metal ion binding"/>
    <property type="evidence" value="ECO:0007669"/>
    <property type="project" value="UniProtKB-KW"/>
</dbReference>
<dbReference type="GO" id="GO:0016740">
    <property type="term" value="F:transferase activity"/>
    <property type="evidence" value="ECO:0007669"/>
    <property type="project" value="UniProtKB-KW"/>
</dbReference>
<keyword evidence="3" id="KW-0808">Transferase</keyword>
<evidence type="ECO:0000256" key="7">
    <source>
        <dbReference type="PROSITE-ProRule" id="PRU00418"/>
    </source>
</evidence>
<name>A0A1L8RA29_9ENTE</name>
<dbReference type="NCBIfam" id="NF007156">
    <property type="entry name" value="PRK09591.1"/>
    <property type="match status" value="1"/>
</dbReference>
<dbReference type="Gene3D" id="1.20.58.80">
    <property type="entry name" value="Phosphotransferase system, lactose/cellobiose-type IIA subunit"/>
    <property type="match status" value="1"/>
</dbReference>
<keyword evidence="1" id="KW-0813">Transport</keyword>
<protein>
    <submittedName>
        <fullName evidence="8">PTS system cellobiose-specific IIA componenent</fullName>
    </submittedName>
</protein>
<dbReference type="InterPro" id="IPR003188">
    <property type="entry name" value="PTS_IIA_lac/cel"/>
</dbReference>
<dbReference type="Pfam" id="PF02255">
    <property type="entry name" value="PTS_IIA"/>
    <property type="match status" value="1"/>
</dbReference>
<dbReference type="AlphaFoldDB" id="A0A1L8RA29"/>
<keyword evidence="2" id="KW-0762">Sugar transport</keyword>
<accession>A0A1L8RA29</accession>
<keyword evidence="6" id="KW-0460">Magnesium</keyword>
<proteinExistence type="predicted"/>
<reference evidence="8 9" key="1">
    <citation type="submission" date="2014-12" db="EMBL/GenBank/DDBJ databases">
        <title>Draft genome sequences of 29 type strains of Enterococci.</title>
        <authorList>
            <person name="Zhong Z."/>
            <person name="Sun Z."/>
            <person name="Liu W."/>
            <person name="Zhang W."/>
            <person name="Zhang H."/>
        </authorList>
    </citation>
    <scope>NUCLEOTIDE SEQUENCE [LARGE SCALE GENOMIC DNA]</scope>
    <source>
        <strain evidence="8 9">DSM 21207</strain>
    </source>
</reference>
<feature type="modified residue" description="Phosphohistidine; by HPr" evidence="7">
    <location>
        <position position="88"/>
    </location>
</feature>
<evidence type="ECO:0000256" key="6">
    <source>
        <dbReference type="PIRSR" id="PIRSR000699-2"/>
    </source>
</evidence>
<sequence length="119" mass="13624">MTGENKNEDVMNSEEIQVAAFEIILNSGNARTTIHNAFAAMRKNDFEKADELLETANSEILNAHKSQTELLKDYANGKKIEMEIIMVHAQDHLMTTMTLLEVAQEMKYLYEENAKHNHK</sequence>